<dbReference type="SUPFAM" id="SSF52540">
    <property type="entry name" value="P-loop containing nucleoside triphosphate hydrolases"/>
    <property type="match status" value="1"/>
</dbReference>
<dbReference type="RefSeq" id="WP_249334394.1">
    <property type="nucleotide sequence ID" value="NZ_JACRSY010000053.1"/>
</dbReference>
<dbReference type="GO" id="GO:0003677">
    <property type="term" value="F:DNA binding"/>
    <property type="evidence" value="ECO:0007669"/>
    <property type="project" value="InterPro"/>
</dbReference>
<dbReference type="InterPro" id="IPR006935">
    <property type="entry name" value="Helicase/UvrB_N"/>
</dbReference>
<dbReference type="InterPro" id="IPR014001">
    <property type="entry name" value="Helicase_ATP-bd"/>
</dbReference>
<dbReference type="Gene3D" id="3.40.50.300">
    <property type="entry name" value="P-loop containing nucleotide triphosphate hydrolases"/>
    <property type="match status" value="2"/>
</dbReference>
<protein>
    <submittedName>
        <fullName evidence="2">DEAD/DEAH box helicase family protein</fullName>
    </submittedName>
</protein>
<reference evidence="2" key="1">
    <citation type="submission" date="2020-08" db="EMBL/GenBank/DDBJ databases">
        <title>Genome public.</title>
        <authorList>
            <person name="Liu C."/>
            <person name="Sun Q."/>
        </authorList>
    </citation>
    <scope>NUCLEOTIDE SEQUENCE</scope>
    <source>
        <strain evidence="2">NSJ-12</strain>
    </source>
</reference>
<gene>
    <name evidence="2" type="ORF">H8718_18365</name>
</gene>
<keyword evidence="3" id="KW-1185">Reference proteome</keyword>
<dbReference type="AlphaFoldDB" id="A0A926EJL1"/>
<name>A0A926EJL1_9FIRM</name>
<dbReference type="InterPro" id="IPR027417">
    <property type="entry name" value="P-loop_NTPase"/>
</dbReference>
<organism evidence="2 3">
    <name type="scientific">Zhenhengia yiwuensis</name>
    <dbReference type="NCBI Taxonomy" id="2763666"/>
    <lineage>
        <taxon>Bacteria</taxon>
        <taxon>Bacillati</taxon>
        <taxon>Bacillota</taxon>
        <taxon>Clostridia</taxon>
        <taxon>Lachnospirales</taxon>
        <taxon>Lachnospiraceae</taxon>
        <taxon>Zhenhengia</taxon>
    </lineage>
</organism>
<dbReference type="SMART" id="SM00487">
    <property type="entry name" value="DEXDc"/>
    <property type="match status" value="1"/>
</dbReference>
<keyword evidence="2" id="KW-0378">Hydrolase</keyword>
<accession>A0A926EJL1</accession>
<evidence type="ECO:0000313" key="2">
    <source>
        <dbReference type="EMBL" id="MBC8581458.1"/>
    </source>
</evidence>
<dbReference type="GO" id="GO:0016787">
    <property type="term" value="F:hydrolase activity"/>
    <property type="evidence" value="ECO:0007669"/>
    <property type="project" value="InterPro"/>
</dbReference>
<keyword evidence="2" id="KW-0067">ATP-binding</keyword>
<dbReference type="GO" id="GO:0005524">
    <property type="term" value="F:ATP binding"/>
    <property type="evidence" value="ECO:0007669"/>
    <property type="project" value="InterPro"/>
</dbReference>
<dbReference type="EMBL" id="JACRSY010000053">
    <property type="protein sequence ID" value="MBC8581458.1"/>
    <property type="molecule type" value="Genomic_DNA"/>
</dbReference>
<dbReference type="Proteomes" id="UP000655830">
    <property type="component" value="Unassembled WGS sequence"/>
</dbReference>
<evidence type="ECO:0000313" key="3">
    <source>
        <dbReference type="Proteomes" id="UP000655830"/>
    </source>
</evidence>
<keyword evidence="2" id="KW-0547">Nucleotide-binding</keyword>
<keyword evidence="2" id="KW-0347">Helicase</keyword>
<dbReference type="PROSITE" id="PS51192">
    <property type="entry name" value="HELICASE_ATP_BIND_1"/>
    <property type="match status" value="1"/>
</dbReference>
<comment type="caution">
    <text evidence="2">The sequence shown here is derived from an EMBL/GenBank/DDBJ whole genome shotgun (WGS) entry which is preliminary data.</text>
</comment>
<dbReference type="GO" id="GO:0004386">
    <property type="term" value="F:helicase activity"/>
    <property type="evidence" value="ECO:0007669"/>
    <property type="project" value="UniProtKB-KW"/>
</dbReference>
<evidence type="ECO:0000259" key="1">
    <source>
        <dbReference type="PROSITE" id="PS51192"/>
    </source>
</evidence>
<feature type="domain" description="Helicase ATP-binding" evidence="1">
    <location>
        <begin position="14"/>
        <end position="139"/>
    </location>
</feature>
<dbReference type="Pfam" id="PF04851">
    <property type="entry name" value="ResIII"/>
    <property type="match status" value="1"/>
</dbReference>
<sequence length="494" mass="57882">MGNLTVTQKIGDEFKTWSVGENIILDMAMGRGKTFFIVNVLGEYAEQEGKKILYLCNRSELAKEVFTDIKETWGRNITVKTYQSIQRDIQKGVEIEHFDYVVCDEIHYLFSDAWNDKTDIMYKWLKDIKFAIKLFMSATGKSIFQCIKNWGDYTEYIIEPDYSYIEKIVFYDDDQYIERVIEQLEEDEKVIYFSREIENAYQLHKKYANSSFVCSRGNTEYKQYITKGALRDNKLTNKITFTTSVWDNGINIKDDKLKHIICNFEDLVILIQSIGRKRVGKITKDGFILDDNDKVTLHIKHWSKQNLTQFINPKRATIKEAKKFMDRDEEWIAEQIDKRKKHINECLYVDYEKVTIEMNHARFVGIEKEVKLLQYAIDYGFDKYVLKGLGDSFIGKVEYISIKEEEKKSDLGKYLSTIIGEKLYKQQQKELATVVNTRRNGRLLKSVEAVIGGIKDEKLNYTVIAGTDWDRTLEDGTKNPNRGKVYWMIVEVVG</sequence>
<proteinExistence type="predicted"/>